<protein>
    <recommendedName>
        <fullName evidence="3">CD-NTase associated protein 4-like DNA endonuclease domain-containing protein</fullName>
    </recommendedName>
</protein>
<sequence>MYVFRNTERTNQKASEYETKSLLYLIGQSRSRNEISLAAIDCFNDVTGIDEDGKKLWDVQSKGEAKLTPRKIGKYLVTLFDNYQSNLCFFEYIFFMPRLNGRYLEAHDKHTYKVSAFKKDQAVKVHEGLVTELERQGKSYSDHEVDNFLGIVILVEDRKNTATYVKDIVRFRHQGDKDKKFYEEIFREIRNLQSAKKNSLVEGMTVVEPLDVLEFDRHIQVGDLKMLVINRFVGVDLFDQKMMPPSFLEVIKDQSYDLQDLQDIILESKSQIGKAFFDKNQKKEFWNIFEHIISCLRSNPDIPLPKIIETLSINILHRLSHLDEKGILFLSAMIKDGLASES</sequence>
<evidence type="ECO:0000313" key="2">
    <source>
        <dbReference type="Proteomes" id="UP000434580"/>
    </source>
</evidence>
<evidence type="ECO:0000313" key="1">
    <source>
        <dbReference type="EMBL" id="CAA0079574.1"/>
    </source>
</evidence>
<organism evidence="1 2">
    <name type="scientific">BD1-7 clade bacterium</name>
    <dbReference type="NCBI Taxonomy" id="2029982"/>
    <lineage>
        <taxon>Bacteria</taxon>
        <taxon>Pseudomonadati</taxon>
        <taxon>Pseudomonadota</taxon>
        <taxon>Gammaproteobacteria</taxon>
        <taxon>Cellvibrionales</taxon>
        <taxon>Spongiibacteraceae</taxon>
        <taxon>BD1-7 clade</taxon>
    </lineage>
</organism>
<reference evidence="1 2" key="1">
    <citation type="submission" date="2019-11" db="EMBL/GenBank/DDBJ databases">
        <authorList>
            <person name="Holert J."/>
        </authorList>
    </citation>
    <scope>NUCLEOTIDE SEQUENCE [LARGE SCALE GENOMIC DNA]</scope>
    <source>
        <strain evidence="1">BC5_2</strain>
    </source>
</reference>
<dbReference type="EMBL" id="CACSII010000001">
    <property type="protein sequence ID" value="CAA0079574.1"/>
    <property type="molecule type" value="Genomic_DNA"/>
</dbReference>
<evidence type="ECO:0008006" key="3">
    <source>
        <dbReference type="Google" id="ProtNLM"/>
    </source>
</evidence>
<accession>A0A5S9N4C6</accession>
<gene>
    <name evidence="1" type="ORF">DPBNPPHM_00155</name>
</gene>
<name>A0A5S9N4C6_9GAMM</name>
<proteinExistence type="predicted"/>
<dbReference type="Proteomes" id="UP000434580">
    <property type="component" value="Unassembled WGS sequence"/>
</dbReference>
<dbReference type="AlphaFoldDB" id="A0A5S9N4C6"/>